<dbReference type="RefSeq" id="WP_061329890.1">
    <property type="nucleotide sequence ID" value="NZ_CP022405.1"/>
</dbReference>
<accession>A0AAE6LXJ6</accession>
<sequence length="243" mass="29032">MLSSKIHKNNLIYCIAKFGEKNNLQELQSGRLYMKNFKYFKELEKQDVGDSTEAETVINDVQLRISNNEEQHIKGRAQKIHLITKEDLLKPVLCFTYIDDSNIKIIDEDDNKKTVQIIFTEEQKQKFLEKFGEYVLLIRPISLFKYIEECFDKNCINAHYGEVRYSNFSVNDSERIESQIKDSNLKLMWKDNYFKYQRELRLIINNRQVKDNFQIDIGDMKSYSKLMPSKDFLDDDFRLIIFK</sequence>
<gene>
    <name evidence="1" type="ORF">CGS26_10085</name>
</gene>
<organism evidence="1 2">
    <name type="scientific">Clostridium sporogenes</name>
    <dbReference type="NCBI Taxonomy" id="1509"/>
    <lineage>
        <taxon>Bacteria</taxon>
        <taxon>Bacillati</taxon>
        <taxon>Bacillota</taxon>
        <taxon>Clostridia</taxon>
        <taxon>Eubacteriales</taxon>
        <taxon>Clostridiaceae</taxon>
        <taxon>Clostridium</taxon>
    </lineage>
</organism>
<dbReference type="Proteomes" id="UP000962161">
    <property type="component" value="Chromosome"/>
</dbReference>
<dbReference type="EMBL" id="CP022405">
    <property type="protein sequence ID" value="QDY32686.1"/>
    <property type="molecule type" value="Genomic_DNA"/>
</dbReference>
<evidence type="ECO:0000313" key="1">
    <source>
        <dbReference type="EMBL" id="QDY32686.1"/>
    </source>
</evidence>
<reference evidence="1" key="1">
    <citation type="submission" date="2017-07" db="EMBL/GenBank/DDBJ databases">
        <title>Genome sequencing of BoNT-producing clostridia.</title>
        <authorList>
            <person name="Williamson C."/>
        </authorList>
    </citation>
    <scope>NUCLEOTIDE SEQUENCE</scope>
    <source>
        <strain evidence="1">AM553</strain>
    </source>
</reference>
<evidence type="ECO:0000313" key="2">
    <source>
        <dbReference type="Proteomes" id="UP000962161"/>
    </source>
</evidence>
<dbReference type="AlphaFoldDB" id="A0AAE6LXJ6"/>
<name>A0AAE6LXJ6_CLOSG</name>
<proteinExistence type="predicted"/>
<protein>
    <submittedName>
        <fullName evidence="1">Uncharacterized protein</fullName>
    </submittedName>
</protein>